<dbReference type="PANTHER" id="PTHR44103:SF1">
    <property type="entry name" value="PROPROTEIN CONVERTASE P"/>
    <property type="match status" value="1"/>
</dbReference>
<accession>A0AAE2V8F3</accession>
<evidence type="ECO:0000256" key="1">
    <source>
        <dbReference type="ARBA" id="ARBA00022729"/>
    </source>
</evidence>
<dbReference type="RefSeq" id="WP_309490089.1">
    <property type="nucleotide sequence ID" value="NZ_JAENIG010000006.1"/>
</dbReference>
<dbReference type="Pfam" id="PF13517">
    <property type="entry name" value="FG-GAP_3"/>
    <property type="match status" value="1"/>
</dbReference>
<dbReference type="InterPro" id="IPR028994">
    <property type="entry name" value="Integrin_alpha_N"/>
</dbReference>
<dbReference type="PANTHER" id="PTHR44103">
    <property type="entry name" value="PROPROTEIN CONVERTASE P"/>
    <property type="match status" value="1"/>
</dbReference>
<dbReference type="InterPro" id="IPR013517">
    <property type="entry name" value="FG-GAP"/>
</dbReference>
<feature type="chain" id="PRO_5042262696" evidence="2">
    <location>
        <begin position="22"/>
        <end position="407"/>
    </location>
</feature>
<organism evidence="3 4">
    <name type="scientific">Oceaniferula flava</name>
    <dbReference type="NCBI Taxonomy" id="2800421"/>
    <lineage>
        <taxon>Bacteria</taxon>
        <taxon>Pseudomonadati</taxon>
        <taxon>Verrucomicrobiota</taxon>
        <taxon>Verrucomicrobiia</taxon>
        <taxon>Verrucomicrobiales</taxon>
        <taxon>Verrucomicrobiaceae</taxon>
        <taxon>Oceaniferula</taxon>
    </lineage>
</organism>
<sequence>MKLTSTATLALALVWSSVAQAEVSFKKLTLSEEYLSEGASVGDLDADGHLDVIAGPKWWRGPDFKNSFSYAPVQVYPITGKGLSAYSRYFFTFPIEVTDDKWLDVLKVSLPAKPAELAINPGEKAHEPDNTQHSCEHCLAQKHICNESPQLLKVLPGDAKQLLAFSQNHITLAEPTTDPKAPWKVFKVSGKNKRFKVYSHGLGAADVNGDQLPDILEKAGWWQQPKNWDKKSAWKFHPYDFAPGKGGSQMFGYDIDGDGDTDVVTALDAHGYGLAWYEQIKSADGNITFKQHLIMPEKASNNPKVLSFSQPHAMACADIDGDGIKDIITGKCYFAHNGKDPGAKDPAVLYWFRTTRGKKGTTFTPHRIDDNSGVGRQISTADLNADGKEDIVISNKKGTYVFLQAGQ</sequence>
<feature type="signal peptide" evidence="2">
    <location>
        <begin position="1"/>
        <end position="21"/>
    </location>
</feature>
<keyword evidence="1 2" id="KW-0732">Signal</keyword>
<evidence type="ECO:0000313" key="3">
    <source>
        <dbReference type="EMBL" id="MBK1855477.1"/>
    </source>
</evidence>
<dbReference type="EMBL" id="JAENIG010000006">
    <property type="protein sequence ID" value="MBK1855477.1"/>
    <property type="molecule type" value="Genomic_DNA"/>
</dbReference>
<evidence type="ECO:0000256" key="2">
    <source>
        <dbReference type="SAM" id="SignalP"/>
    </source>
</evidence>
<gene>
    <name evidence="3" type="ORF">JIN83_10940</name>
</gene>
<proteinExistence type="predicted"/>
<name>A0AAE2V8F3_9BACT</name>
<dbReference type="SUPFAM" id="SSF69318">
    <property type="entry name" value="Integrin alpha N-terminal domain"/>
    <property type="match status" value="1"/>
</dbReference>
<protein>
    <submittedName>
        <fullName evidence="3">VCBS repeat-containing protein</fullName>
    </submittedName>
</protein>
<keyword evidence="4" id="KW-1185">Reference proteome</keyword>
<dbReference type="AlphaFoldDB" id="A0AAE2V8F3"/>
<comment type="caution">
    <text evidence="3">The sequence shown here is derived from an EMBL/GenBank/DDBJ whole genome shotgun (WGS) entry which is preliminary data.</text>
</comment>
<evidence type="ECO:0000313" key="4">
    <source>
        <dbReference type="Proteomes" id="UP000634206"/>
    </source>
</evidence>
<dbReference type="Proteomes" id="UP000634206">
    <property type="component" value="Unassembled WGS sequence"/>
</dbReference>
<dbReference type="Gene3D" id="2.130.10.130">
    <property type="entry name" value="Integrin alpha, N-terminal"/>
    <property type="match status" value="1"/>
</dbReference>
<reference evidence="3" key="1">
    <citation type="submission" date="2021-01" db="EMBL/GenBank/DDBJ databases">
        <title>Modified the classification status of verrucomicrobia.</title>
        <authorList>
            <person name="Feng X."/>
        </authorList>
    </citation>
    <scope>NUCLEOTIDE SEQUENCE</scope>
    <source>
        <strain evidence="3">5K15</strain>
    </source>
</reference>